<dbReference type="Pfam" id="PF07508">
    <property type="entry name" value="Recombinase"/>
    <property type="match status" value="1"/>
</dbReference>
<evidence type="ECO:0000259" key="2">
    <source>
        <dbReference type="PROSITE" id="PS51736"/>
    </source>
</evidence>
<dbReference type="SMART" id="SM00857">
    <property type="entry name" value="Resolvase"/>
    <property type="match status" value="1"/>
</dbReference>
<dbReference type="PANTHER" id="PTHR30461">
    <property type="entry name" value="DNA-INVERTASE FROM LAMBDOID PROPHAGE"/>
    <property type="match status" value="1"/>
</dbReference>
<dbReference type="AlphaFoldDB" id="V8AQN1"/>
<proteinExistence type="predicted"/>
<evidence type="ECO:0000313" key="4">
    <source>
        <dbReference type="EMBL" id="ETD04446.1"/>
    </source>
</evidence>
<dbReference type="InterPro" id="IPR038109">
    <property type="entry name" value="DNA_bind_recomb_sf"/>
</dbReference>
<dbReference type="Gene3D" id="3.40.50.1390">
    <property type="entry name" value="Resolvase, N-terminal catalytic domain"/>
    <property type="match status" value="1"/>
</dbReference>
<feature type="domain" description="Resolvase/invertase-type recombinase catalytic" evidence="2">
    <location>
        <begin position="65"/>
        <end position="215"/>
    </location>
</feature>
<evidence type="ECO:0000256" key="1">
    <source>
        <dbReference type="SAM" id="MobiDB-lite"/>
    </source>
</evidence>
<dbReference type="PROSITE" id="PS51737">
    <property type="entry name" value="RECOMBINASE_DNA_BIND"/>
    <property type="match status" value="1"/>
</dbReference>
<sequence>MKKLKLKEEEKGGDEKKRSKEVDWRKIEKNRISETIDKNRRGERKVRVIPPRNNKFAHQNLEIIRVAAYCRVSTLDEMQMGSFEMQIQHFKKIIESNPQYELVDIYADEGISGTSVKKRIGFQKMIEDAKAGKIDLILTKSISRFGRNIVDIISTLRELRALFPPVAVNFESEGIFSSDSNSQLIITLLSSIAELESQQKSIAIREGIQYRMQEGIYKFSVKNILGYYRDYLGQVRVEPVGAQIVSYIYDSLIEGASPEYIALSLTEQAIPTPMGLKQWRSSTVKSILTNEKYKGDVLYQKTFSQDYLSSKSIKNEGILQQYYWTNLHPAIIDEGRWEKAQEFLKLKQWSKRKSLIKDISGKFIVGKIKSGLLRGYYLIDFKWSMEEQKKFIEIIKSETNLERGSDDSRHR</sequence>
<dbReference type="PROSITE" id="PS51736">
    <property type="entry name" value="RECOMBINASES_3"/>
    <property type="match status" value="1"/>
</dbReference>
<dbReference type="Proteomes" id="UP000018692">
    <property type="component" value="Unassembled WGS sequence"/>
</dbReference>
<dbReference type="PANTHER" id="PTHR30461:SF23">
    <property type="entry name" value="DNA RECOMBINASE-RELATED"/>
    <property type="match status" value="1"/>
</dbReference>
<name>V8AQN1_9LACT</name>
<dbReference type="Pfam" id="PF00239">
    <property type="entry name" value="Resolvase"/>
    <property type="match status" value="1"/>
</dbReference>
<protein>
    <submittedName>
        <fullName evidence="4">Resolvase</fullName>
    </submittedName>
</protein>
<dbReference type="InterPro" id="IPR006119">
    <property type="entry name" value="Resolv_N"/>
</dbReference>
<dbReference type="InterPro" id="IPR011109">
    <property type="entry name" value="DNA_bind_recombinase_dom"/>
</dbReference>
<feature type="domain" description="Recombinase" evidence="3">
    <location>
        <begin position="224"/>
        <end position="350"/>
    </location>
</feature>
<dbReference type="Gene3D" id="3.90.1750.20">
    <property type="entry name" value="Putative Large Serine Recombinase, Chain B, Domain 2"/>
    <property type="match status" value="1"/>
</dbReference>
<comment type="caution">
    <text evidence="4">The sequence shown here is derived from an EMBL/GenBank/DDBJ whole genome shotgun (WGS) entry which is preliminary data.</text>
</comment>
<reference evidence="4 5" key="1">
    <citation type="submission" date="2013-07" db="EMBL/GenBank/DDBJ databases">
        <title>Isolation of Lactococcus garvieae strain TRF1 from the fecal material of a timber rattlesnake.</title>
        <authorList>
            <person name="McLaughlin R.W."/>
            <person name="Cochran P.A."/>
            <person name="Dowd S.E."/>
        </authorList>
    </citation>
    <scope>NUCLEOTIDE SEQUENCE [LARGE SCALE GENOMIC DNA]</scope>
    <source>
        <strain evidence="4 5">TRF1</strain>
    </source>
</reference>
<organism evidence="4 5">
    <name type="scientific">Lactococcus garvieae TRF1</name>
    <dbReference type="NCBI Taxonomy" id="1380772"/>
    <lineage>
        <taxon>Bacteria</taxon>
        <taxon>Bacillati</taxon>
        <taxon>Bacillota</taxon>
        <taxon>Bacilli</taxon>
        <taxon>Lactobacillales</taxon>
        <taxon>Streptococcaceae</taxon>
        <taxon>Lactococcus</taxon>
    </lineage>
</organism>
<dbReference type="InterPro" id="IPR036162">
    <property type="entry name" value="Resolvase-like_N_sf"/>
</dbReference>
<feature type="region of interest" description="Disordered" evidence="1">
    <location>
        <begin position="1"/>
        <end position="21"/>
    </location>
</feature>
<dbReference type="CDD" id="cd00338">
    <property type="entry name" value="Ser_Recombinase"/>
    <property type="match status" value="1"/>
</dbReference>
<dbReference type="SUPFAM" id="SSF53041">
    <property type="entry name" value="Resolvase-like"/>
    <property type="match status" value="1"/>
</dbReference>
<dbReference type="GO" id="GO:0003677">
    <property type="term" value="F:DNA binding"/>
    <property type="evidence" value="ECO:0007669"/>
    <property type="project" value="InterPro"/>
</dbReference>
<accession>V8AQN1</accession>
<dbReference type="GO" id="GO:0000150">
    <property type="term" value="F:DNA strand exchange activity"/>
    <property type="evidence" value="ECO:0007669"/>
    <property type="project" value="InterPro"/>
</dbReference>
<evidence type="ECO:0000313" key="5">
    <source>
        <dbReference type="Proteomes" id="UP000018692"/>
    </source>
</evidence>
<evidence type="ECO:0000259" key="3">
    <source>
        <dbReference type="PROSITE" id="PS51737"/>
    </source>
</evidence>
<dbReference type="EMBL" id="AVFE01000027">
    <property type="protein sequence ID" value="ETD04446.1"/>
    <property type="molecule type" value="Genomic_DNA"/>
</dbReference>
<dbReference type="InterPro" id="IPR050639">
    <property type="entry name" value="SSR_resolvase"/>
</dbReference>
<dbReference type="PATRIC" id="fig|1380772.3.peg.1527"/>
<gene>
    <name evidence="4" type="ORF">N568_0107900</name>
</gene>